<feature type="region of interest" description="Disordered" evidence="1">
    <location>
        <begin position="203"/>
        <end position="230"/>
    </location>
</feature>
<dbReference type="OrthoDB" id="2676341at2759"/>
<dbReference type="Proteomes" id="UP000807769">
    <property type="component" value="Unassembled WGS sequence"/>
</dbReference>
<evidence type="ECO:0000313" key="3">
    <source>
        <dbReference type="EMBL" id="KAG1815136.1"/>
    </source>
</evidence>
<comment type="caution">
    <text evidence="3">The sequence shown here is derived from an EMBL/GenBank/DDBJ whole genome shotgun (WGS) entry which is preliminary data.</text>
</comment>
<gene>
    <name evidence="3" type="ORF">BJ212DRAFT_1300312</name>
</gene>
<reference evidence="3" key="1">
    <citation type="journal article" date="2020" name="New Phytol.">
        <title>Comparative genomics reveals dynamic genome evolution in host specialist ectomycorrhizal fungi.</title>
        <authorList>
            <person name="Lofgren L.A."/>
            <person name="Nguyen N.H."/>
            <person name="Vilgalys R."/>
            <person name="Ruytinx J."/>
            <person name="Liao H.L."/>
            <person name="Branco S."/>
            <person name="Kuo A."/>
            <person name="LaButti K."/>
            <person name="Lipzen A."/>
            <person name="Andreopoulos W."/>
            <person name="Pangilinan J."/>
            <person name="Riley R."/>
            <person name="Hundley H."/>
            <person name="Na H."/>
            <person name="Barry K."/>
            <person name="Grigoriev I.V."/>
            <person name="Stajich J.E."/>
            <person name="Kennedy P.G."/>
        </authorList>
    </citation>
    <scope>NUCLEOTIDE SEQUENCE</scope>
    <source>
        <strain evidence="3">MN1</strain>
    </source>
</reference>
<dbReference type="Pfam" id="PF12776">
    <property type="entry name" value="Myb_DNA-bind_3"/>
    <property type="match status" value="1"/>
</dbReference>
<feature type="compositionally biased region" description="Polar residues" evidence="1">
    <location>
        <begin position="218"/>
        <end position="229"/>
    </location>
</feature>
<dbReference type="InterPro" id="IPR024752">
    <property type="entry name" value="Myb/SANT-like_dom"/>
</dbReference>
<protein>
    <recommendedName>
        <fullName evidence="2">Myb/SANT-like domain-containing protein</fullName>
    </recommendedName>
</protein>
<dbReference type="EMBL" id="JABBWG010000019">
    <property type="protein sequence ID" value="KAG1815136.1"/>
    <property type="molecule type" value="Genomic_DNA"/>
</dbReference>
<evidence type="ECO:0000313" key="4">
    <source>
        <dbReference type="Proteomes" id="UP000807769"/>
    </source>
</evidence>
<keyword evidence="4" id="KW-1185">Reference proteome</keyword>
<dbReference type="AlphaFoldDB" id="A0A9P7E999"/>
<accession>A0A9P7E999</accession>
<sequence length="425" mass="46172">MTTFTPTSDHTTNILQQQQVFAAVSAIILCTQFQIMQIAQEDQGDSNSGSKEKAQWNDLEVNALLDHLIANRSKMGATSFKIKTFNKAASAIAAKNIRTHGPIKTGMHCRNKFTSLKGSFNQINKYCHKSSVHWDPQIGANIEGTAAEDAWMSYITNPSNAGMKQFKNGWRFYAKMEQLLKKDSAAHGVAAYNPLADAAPSDTSAITATGSEDIPAGPSTNNASESAGPSMTDGIGDEVAHEPITWNIPCLDTGLPVALSSIVVAPPLSSTSSSGKHSHSDMLFDRFPPTSTSVLQMSDTLSDKKLKLLTQGSSRSHMSMSKKVVKEATNTAVLMNLQGTINHLTDSLTIAFGTTDESCVADDRSCALQTMQEEESLMKDDKLVLMHMFMRSPAICSTYIQIMQNDLHISFLQSIIEQVKNSLNL</sequence>
<organism evidence="3 4">
    <name type="scientific">Suillus subaureus</name>
    <dbReference type="NCBI Taxonomy" id="48587"/>
    <lineage>
        <taxon>Eukaryota</taxon>
        <taxon>Fungi</taxon>
        <taxon>Dikarya</taxon>
        <taxon>Basidiomycota</taxon>
        <taxon>Agaricomycotina</taxon>
        <taxon>Agaricomycetes</taxon>
        <taxon>Agaricomycetidae</taxon>
        <taxon>Boletales</taxon>
        <taxon>Suillineae</taxon>
        <taxon>Suillaceae</taxon>
        <taxon>Suillus</taxon>
    </lineage>
</organism>
<proteinExistence type="predicted"/>
<name>A0A9P7E999_9AGAM</name>
<evidence type="ECO:0000259" key="2">
    <source>
        <dbReference type="Pfam" id="PF12776"/>
    </source>
</evidence>
<dbReference type="GeneID" id="64626988"/>
<evidence type="ECO:0000256" key="1">
    <source>
        <dbReference type="SAM" id="MobiDB-lite"/>
    </source>
</evidence>
<feature type="domain" description="Myb/SANT-like" evidence="2">
    <location>
        <begin position="56"/>
        <end position="154"/>
    </location>
</feature>
<dbReference type="RefSeq" id="XP_041192273.1">
    <property type="nucleotide sequence ID" value="XM_041332971.1"/>
</dbReference>